<name>A0AAV2EYS8_9ROSI</name>
<proteinExistence type="predicted"/>
<keyword evidence="3" id="KW-1185">Reference proteome</keyword>
<protein>
    <submittedName>
        <fullName evidence="2">Uncharacterized protein</fullName>
    </submittedName>
</protein>
<evidence type="ECO:0000313" key="2">
    <source>
        <dbReference type="EMBL" id="CAL1390500.1"/>
    </source>
</evidence>
<evidence type="ECO:0000313" key="3">
    <source>
        <dbReference type="Proteomes" id="UP001497516"/>
    </source>
</evidence>
<accession>A0AAV2EYS8</accession>
<dbReference type="EMBL" id="OZ034818">
    <property type="protein sequence ID" value="CAL1390500.1"/>
    <property type="molecule type" value="Genomic_DNA"/>
</dbReference>
<evidence type="ECO:0000256" key="1">
    <source>
        <dbReference type="SAM" id="MobiDB-lite"/>
    </source>
</evidence>
<reference evidence="2 3" key="1">
    <citation type="submission" date="2024-04" db="EMBL/GenBank/DDBJ databases">
        <authorList>
            <person name="Fracassetti M."/>
        </authorList>
    </citation>
    <scope>NUCLEOTIDE SEQUENCE [LARGE SCALE GENOMIC DNA]</scope>
</reference>
<sequence>MPIREGGADAEPAGGGRGGVELPAGAAEQQDLAEGVGAEVKAGAELDGEIRAAFRHHAGHFHGHWRRRSHSLHLCFICSWRDQAGGRVHVSRYAHALKLIFSPFNNVIIF</sequence>
<organism evidence="2 3">
    <name type="scientific">Linum trigynum</name>
    <dbReference type="NCBI Taxonomy" id="586398"/>
    <lineage>
        <taxon>Eukaryota</taxon>
        <taxon>Viridiplantae</taxon>
        <taxon>Streptophyta</taxon>
        <taxon>Embryophyta</taxon>
        <taxon>Tracheophyta</taxon>
        <taxon>Spermatophyta</taxon>
        <taxon>Magnoliopsida</taxon>
        <taxon>eudicotyledons</taxon>
        <taxon>Gunneridae</taxon>
        <taxon>Pentapetalae</taxon>
        <taxon>rosids</taxon>
        <taxon>fabids</taxon>
        <taxon>Malpighiales</taxon>
        <taxon>Linaceae</taxon>
        <taxon>Linum</taxon>
    </lineage>
</organism>
<dbReference type="Proteomes" id="UP001497516">
    <property type="component" value="Chromosome 5"/>
</dbReference>
<feature type="region of interest" description="Disordered" evidence="1">
    <location>
        <begin position="1"/>
        <end position="26"/>
    </location>
</feature>
<gene>
    <name evidence="2" type="ORF">LTRI10_LOCUS31281</name>
</gene>
<dbReference type="AlphaFoldDB" id="A0AAV2EYS8"/>